<comment type="caution">
    <text evidence="8">The sequence shown here is derived from an EMBL/GenBank/DDBJ whole genome shotgun (WGS) entry which is preliminary data.</text>
</comment>
<dbReference type="PIRSF" id="PIRSF015952">
    <property type="entry name" value="U3snoRNP11"/>
    <property type="match status" value="1"/>
</dbReference>
<dbReference type="Pfam" id="PF03998">
    <property type="entry name" value="Utp11"/>
    <property type="match status" value="1"/>
</dbReference>
<evidence type="ECO:0000256" key="2">
    <source>
        <dbReference type="ARBA" id="ARBA00004604"/>
    </source>
</evidence>
<comment type="similarity">
    <text evidence="3 6">Belongs to the UTP11 family.</text>
</comment>
<feature type="region of interest" description="Disordered" evidence="7">
    <location>
        <begin position="53"/>
        <end position="74"/>
    </location>
</feature>
<comment type="subcellular location">
    <subcellularLocation>
        <location evidence="2 6">Nucleus</location>
        <location evidence="2 6">Nucleolus</location>
    </subcellularLocation>
</comment>
<keyword evidence="4 6" id="KW-0698">rRNA processing</keyword>
<dbReference type="PANTHER" id="PTHR12838">
    <property type="entry name" value="U3 SMALL NUCLEOLAR RNA-ASSOCIATED PROTEIN 11"/>
    <property type="match status" value="1"/>
</dbReference>
<organism evidence="8 9">
    <name type="scientific">Trichomonascus ciferrii</name>
    <dbReference type="NCBI Taxonomy" id="44093"/>
    <lineage>
        <taxon>Eukaryota</taxon>
        <taxon>Fungi</taxon>
        <taxon>Dikarya</taxon>
        <taxon>Ascomycota</taxon>
        <taxon>Saccharomycotina</taxon>
        <taxon>Dipodascomycetes</taxon>
        <taxon>Dipodascales</taxon>
        <taxon>Trichomonascaceae</taxon>
        <taxon>Trichomonascus</taxon>
        <taxon>Trichomonascus ciferrii complex</taxon>
    </lineage>
</organism>
<accession>A0A642V9X4</accession>
<reference evidence="8" key="1">
    <citation type="journal article" date="2019" name="G3 (Bethesda)">
        <title>Genome Assemblies of Two Rare Opportunistic Yeast Pathogens: Diutina rugosa (syn. Candida rugosa) and Trichomonascus ciferrii (syn. Candida ciferrii).</title>
        <authorList>
            <person name="Mixao V."/>
            <person name="Saus E."/>
            <person name="Hansen A.P."/>
            <person name="Lass-Florl C."/>
            <person name="Gabaldon T."/>
        </authorList>
    </citation>
    <scope>NUCLEOTIDE SEQUENCE</scope>
    <source>
        <strain evidence="8">CBS 4856</strain>
    </source>
</reference>
<evidence type="ECO:0000256" key="6">
    <source>
        <dbReference type="PIRNR" id="PIRNR015952"/>
    </source>
</evidence>
<evidence type="ECO:0000313" key="8">
    <source>
        <dbReference type="EMBL" id="KAA8916638.1"/>
    </source>
</evidence>
<evidence type="ECO:0000256" key="3">
    <source>
        <dbReference type="ARBA" id="ARBA00008105"/>
    </source>
</evidence>
<keyword evidence="9" id="KW-1185">Reference proteome</keyword>
<protein>
    <recommendedName>
        <fullName evidence="6">U3 small nucleolar RNA-associated protein 11</fullName>
        <shortName evidence="6">U3 snoRNA-associated protein 11</shortName>
    </recommendedName>
</protein>
<evidence type="ECO:0000256" key="7">
    <source>
        <dbReference type="SAM" id="MobiDB-lite"/>
    </source>
</evidence>
<keyword evidence="5 6" id="KW-0539">Nucleus</keyword>
<dbReference type="Proteomes" id="UP000761534">
    <property type="component" value="Unassembled WGS sequence"/>
</dbReference>
<dbReference type="VEuPathDB" id="FungiDB:TRICI_001264"/>
<feature type="region of interest" description="Disordered" evidence="7">
    <location>
        <begin position="1"/>
        <end position="23"/>
    </location>
</feature>
<evidence type="ECO:0000256" key="4">
    <source>
        <dbReference type="ARBA" id="ARBA00022552"/>
    </source>
</evidence>
<dbReference type="InterPro" id="IPR007144">
    <property type="entry name" value="SSU_processome_Utp11"/>
</dbReference>
<comment type="subunit">
    <text evidence="6">Component of the ribosomal small subunit (SSU) processome.</text>
</comment>
<evidence type="ECO:0000313" key="9">
    <source>
        <dbReference type="Proteomes" id="UP000761534"/>
    </source>
</evidence>
<dbReference type="OrthoDB" id="29058at2759"/>
<dbReference type="GO" id="GO:0032040">
    <property type="term" value="C:small-subunit processome"/>
    <property type="evidence" value="ECO:0007669"/>
    <property type="project" value="UniProtKB-UniRule"/>
</dbReference>
<dbReference type="EMBL" id="SWFS01000093">
    <property type="protein sequence ID" value="KAA8916638.1"/>
    <property type="molecule type" value="Genomic_DNA"/>
</dbReference>
<feature type="compositionally biased region" description="Basic and acidic residues" evidence="7">
    <location>
        <begin position="57"/>
        <end position="74"/>
    </location>
</feature>
<evidence type="ECO:0000256" key="5">
    <source>
        <dbReference type="ARBA" id="ARBA00023242"/>
    </source>
</evidence>
<sequence length="246" mass="29253">MAVLRHDVAKKQHRERSQPLERKKWGLLEKKKDYQLRSQDFHRKEAHLKLLRKKAKERNPDEYHHGMVNKKTDKHGVLVAERGNEELSNNAAKLLKTQDRGYIKTLHDVEARKIEKLESELMFKAQGKHQVFVDSTEEAERFSAAKHFKTDASLVNRRENRLRRSQLEEDENIVHGDVNERSAVLNNKKRLQKYKELTRRMERKQELETVQSEMDLQSELMKKGDKKKITGKDGKVSWKWKNVRKK</sequence>
<comment type="function">
    <text evidence="1 6">Involved in nucleolar processing of pre-18S ribosomal RNA.</text>
</comment>
<dbReference type="PANTHER" id="PTHR12838:SF0">
    <property type="entry name" value="U3 SMALL NUCLEOLAR RNA-ASSOCIATED PROTEIN 11-RELATED"/>
    <property type="match status" value="1"/>
</dbReference>
<evidence type="ECO:0000256" key="1">
    <source>
        <dbReference type="ARBA" id="ARBA00004099"/>
    </source>
</evidence>
<gene>
    <name evidence="8" type="ORF">TRICI_001264</name>
</gene>
<dbReference type="AlphaFoldDB" id="A0A642V9X4"/>
<name>A0A642V9X4_9ASCO</name>
<dbReference type="GO" id="GO:0006364">
    <property type="term" value="P:rRNA processing"/>
    <property type="evidence" value="ECO:0007669"/>
    <property type="project" value="UniProtKB-UniRule"/>
</dbReference>
<proteinExistence type="inferred from homology"/>